<dbReference type="RefSeq" id="WP_091227188.1">
    <property type="nucleotide sequence ID" value="NZ_FNBG01000003.1"/>
</dbReference>
<organism evidence="1 2">
    <name type="scientific">Fontibacillus panacisegetis</name>
    <dbReference type="NCBI Taxonomy" id="670482"/>
    <lineage>
        <taxon>Bacteria</taxon>
        <taxon>Bacillati</taxon>
        <taxon>Bacillota</taxon>
        <taxon>Bacilli</taxon>
        <taxon>Bacillales</taxon>
        <taxon>Paenibacillaceae</taxon>
        <taxon>Fontibacillus</taxon>
    </lineage>
</organism>
<accession>A0A1G7GSY3</accession>
<dbReference type="OrthoDB" id="3652431at2"/>
<evidence type="ECO:0000313" key="2">
    <source>
        <dbReference type="Proteomes" id="UP000198972"/>
    </source>
</evidence>
<dbReference type="Pfam" id="PF10100">
    <property type="entry name" value="Staph_opine_DH"/>
    <property type="match status" value="1"/>
</dbReference>
<dbReference type="AlphaFoldDB" id="A0A1G7GSY3"/>
<keyword evidence="2" id="KW-1185">Reference proteome</keyword>
<dbReference type="InterPro" id="IPR016935">
    <property type="entry name" value="Opine_metallophore_DH"/>
</dbReference>
<dbReference type="STRING" id="670482.SAMN04488542_103185"/>
<evidence type="ECO:0000313" key="1">
    <source>
        <dbReference type="EMBL" id="SDE91252.1"/>
    </source>
</evidence>
<name>A0A1G7GSY3_9BACL</name>
<gene>
    <name evidence="1" type="ORF">SAMN04488542_103185</name>
</gene>
<proteinExistence type="predicted"/>
<dbReference type="EMBL" id="FNBG01000003">
    <property type="protein sequence ID" value="SDE91252.1"/>
    <property type="molecule type" value="Genomic_DNA"/>
</dbReference>
<evidence type="ECO:0008006" key="3">
    <source>
        <dbReference type="Google" id="ProtNLM"/>
    </source>
</evidence>
<protein>
    <recommendedName>
        <fullName evidence="3">DUF2338 domain-containing protein</fullName>
    </recommendedName>
</protein>
<dbReference type="Proteomes" id="UP000198972">
    <property type="component" value="Unassembled WGS sequence"/>
</dbReference>
<sequence length="426" mass="48290">MKILEKVLILGTGSAAIQIAVNLKNNLECSVGIAGRISARSQAFFEELFENNHKLCAHVQNKEHHLLSGECVINHAFVGYDAVNGEWDTMILSVTNDAYISVLKQMDIGILRCVKCIVLVSPTIGSHRIVSHFLQQSGCNAEIVSLSTYYAATKGKNSAIEVLTKGVKKKIYLGSTSKNSDAARQLIDWLRTLGIAAELTRDPFVAESRNISIYVHSPIFMNEYALNYIFGEDGTLKYAYKFYPEGPITQYVIHDLLMQWEEITGILNGFNVEQFNLLQFMNDDNYPVRTESLSREDIENFTSFSAIKQEYLLYIRYASLLIDPFSTPDANGRYFDFSAVPIQKVYQNEAGYWCVPRVPNEDYYRLKILQGLARNQALGTPTIDKMINLYEQKLSLFALMHRDSLLSDDFALKSLDEELTFVCYED</sequence>
<reference evidence="1 2" key="1">
    <citation type="submission" date="2016-10" db="EMBL/GenBank/DDBJ databases">
        <authorList>
            <person name="de Groot N.N."/>
        </authorList>
    </citation>
    <scope>NUCLEOTIDE SEQUENCE [LARGE SCALE GENOMIC DNA]</scope>
    <source>
        <strain evidence="1 2">DSM 28129</strain>
    </source>
</reference>